<organism evidence="2 3">
    <name type="scientific">Desulfoluna limicola</name>
    <dbReference type="NCBI Taxonomy" id="2810562"/>
    <lineage>
        <taxon>Bacteria</taxon>
        <taxon>Pseudomonadati</taxon>
        <taxon>Thermodesulfobacteriota</taxon>
        <taxon>Desulfobacteria</taxon>
        <taxon>Desulfobacterales</taxon>
        <taxon>Desulfolunaceae</taxon>
        <taxon>Desulfoluna</taxon>
    </lineage>
</organism>
<evidence type="ECO:0000313" key="3">
    <source>
        <dbReference type="Proteomes" id="UP001320148"/>
    </source>
</evidence>
<feature type="transmembrane region" description="Helical" evidence="1">
    <location>
        <begin position="12"/>
        <end position="34"/>
    </location>
</feature>
<evidence type="ECO:0000313" key="2">
    <source>
        <dbReference type="EMBL" id="BCS99264.1"/>
    </source>
</evidence>
<gene>
    <name evidence="2" type="ORF">DSLASN_48960</name>
</gene>
<keyword evidence="1" id="KW-0472">Membrane</keyword>
<keyword evidence="1" id="KW-1133">Transmembrane helix</keyword>
<dbReference type="EMBL" id="AP024488">
    <property type="protein sequence ID" value="BCS99264.1"/>
    <property type="molecule type" value="Genomic_DNA"/>
</dbReference>
<keyword evidence="3" id="KW-1185">Reference proteome</keyword>
<evidence type="ECO:0008006" key="4">
    <source>
        <dbReference type="Google" id="ProtNLM"/>
    </source>
</evidence>
<accession>A0ABM7PPH4</accession>
<dbReference type="Proteomes" id="UP001320148">
    <property type="component" value="Chromosome"/>
</dbReference>
<name>A0ABM7PPH4_9BACT</name>
<keyword evidence="1" id="KW-0812">Transmembrane</keyword>
<proteinExistence type="predicted"/>
<dbReference type="RefSeq" id="WP_236890607.1">
    <property type="nucleotide sequence ID" value="NZ_AP024488.1"/>
</dbReference>
<protein>
    <recommendedName>
        <fullName evidence="4">Prepilin-type N-terminal cleavage/methylation domain-containing protein</fullName>
    </recommendedName>
</protein>
<evidence type="ECO:0000256" key="1">
    <source>
        <dbReference type="SAM" id="Phobius"/>
    </source>
</evidence>
<reference evidence="2 3" key="1">
    <citation type="submission" date="2021-02" db="EMBL/GenBank/DDBJ databases">
        <title>Complete genome of Desulfoluna sp. strain ASN36.</title>
        <authorList>
            <person name="Takahashi A."/>
            <person name="Kojima H."/>
            <person name="Fukui M."/>
        </authorList>
    </citation>
    <scope>NUCLEOTIDE SEQUENCE [LARGE SCALE GENOMIC DNA]</scope>
    <source>
        <strain evidence="2 3">ASN36</strain>
    </source>
</reference>
<dbReference type="InterPro" id="IPR012902">
    <property type="entry name" value="N_methyl_site"/>
</dbReference>
<sequence>MTNENGFTILEALFSMAIFAVAMLGVIGLQLNSFQADEETRRRDMAVQLLTEGAELVECSSYSSTDLYRPTGADQNMIQESAFSGFIGQVEAGTATDNWLSWGGGKANVFLRYNQDFQDLDTDGTRDNNEPEFKKILLVSSWRSLKTGQTETFHQVMVKPENTLQ</sequence>
<dbReference type="Pfam" id="PF07963">
    <property type="entry name" value="N_methyl"/>
    <property type="match status" value="1"/>
</dbReference>